<dbReference type="AlphaFoldDB" id="A0A369AXV3"/>
<dbReference type="OrthoDB" id="2200128at2"/>
<evidence type="ECO:0000313" key="1">
    <source>
        <dbReference type="EMBL" id="RSU02814.1"/>
    </source>
</evidence>
<accession>A0A369AXV3</accession>
<proteinExistence type="predicted"/>
<evidence type="ECO:0000313" key="2">
    <source>
        <dbReference type="Proteomes" id="UP000288197"/>
    </source>
</evidence>
<name>A0A369AXV3_9ENTE</name>
<keyword evidence="2" id="KW-1185">Reference proteome</keyword>
<dbReference type="RefSeq" id="WP_114289462.1">
    <property type="nucleotide sequence ID" value="NZ_NGJX01000004.1"/>
</dbReference>
<sequence>MIGKFKELTSKQKSLFIYIIFAIILFILTLIFGKNSWSFVHYFLFIGATYQAQSYYQKNRIEEINHMWSLADKLQVSTAKLSEVTGIGRLDLEATKRDKDFLYLPPKKDIQKGISYLESLN</sequence>
<dbReference type="GeneID" id="63146197"/>
<reference evidence="1 2" key="1">
    <citation type="submission" date="2017-05" db="EMBL/GenBank/DDBJ databases">
        <title>Vagococcus spp. assemblies.</title>
        <authorList>
            <person name="Gulvik C.A."/>
        </authorList>
    </citation>
    <scope>NUCLEOTIDE SEQUENCE [LARGE SCALE GENOMIC DNA]</scope>
    <source>
        <strain evidence="1 2">NCFB 2497</strain>
    </source>
</reference>
<organism evidence="1 2">
    <name type="scientific">Vagococcus fluvialis</name>
    <dbReference type="NCBI Taxonomy" id="2738"/>
    <lineage>
        <taxon>Bacteria</taxon>
        <taxon>Bacillati</taxon>
        <taxon>Bacillota</taxon>
        <taxon>Bacilli</taxon>
        <taxon>Lactobacillales</taxon>
        <taxon>Enterococcaceae</taxon>
        <taxon>Vagococcus</taxon>
    </lineage>
</organism>
<gene>
    <name evidence="1" type="ORF">CBF32_05985</name>
</gene>
<comment type="caution">
    <text evidence="1">The sequence shown here is derived from an EMBL/GenBank/DDBJ whole genome shotgun (WGS) entry which is preliminary data.</text>
</comment>
<dbReference type="Proteomes" id="UP000288197">
    <property type="component" value="Unassembled WGS sequence"/>
</dbReference>
<dbReference type="EMBL" id="NGJX01000004">
    <property type="protein sequence ID" value="RSU02814.1"/>
    <property type="molecule type" value="Genomic_DNA"/>
</dbReference>
<protein>
    <submittedName>
        <fullName evidence="1">Uncharacterized protein</fullName>
    </submittedName>
</protein>